<feature type="transmembrane region" description="Helical" evidence="13">
    <location>
        <begin position="188"/>
        <end position="213"/>
    </location>
</feature>
<evidence type="ECO:0000256" key="3">
    <source>
        <dbReference type="ARBA" id="ARBA00010199"/>
    </source>
</evidence>
<feature type="transmembrane region" description="Helical" evidence="13">
    <location>
        <begin position="12"/>
        <end position="36"/>
    </location>
</feature>
<dbReference type="GO" id="GO:0015297">
    <property type="term" value="F:antiporter activity"/>
    <property type="evidence" value="ECO:0007669"/>
    <property type="project" value="UniProtKB-KW"/>
</dbReference>
<dbReference type="InterPro" id="IPR048279">
    <property type="entry name" value="MdtK-like"/>
</dbReference>
<feature type="transmembrane region" description="Helical" evidence="13">
    <location>
        <begin position="321"/>
        <end position="344"/>
    </location>
</feature>
<dbReference type="GO" id="GO:0042910">
    <property type="term" value="F:xenobiotic transmembrane transporter activity"/>
    <property type="evidence" value="ECO:0007669"/>
    <property type="project" value="InterPro"/>
</dbReference>
<feature type="transmembrane region" description="Helical" evidence="13">
    <location>
        <begin position="130"/>
        <end position="148"/>
    </location>
</feature>
<dbReference type="EMBL" id="JALBUR010000023">
    <property type="protein sequence ID" value="MDX8420130.1"/>
    <property type="molecule type" value="Genomic_DNA"/>
</dbReference>
<dbReference type="NCBIfam" id="TIGR00797">
    <property type="entry name" value="matE"/>
    <property type="match status" value="1"/>
</dbReference>
<name>A0AB35U5D0_9FIRM</name>
<feature type="transmembrane region" description="Helical" evidence="13">
    <location>
        <begin position="350"/>
        <end position="367"/>
    </location>
</feature>
<protein>
    <recommendedName>
        <fullName evidence="4">Probable multidrug resistance protein NorM</fullName>
    </recommendedName>
    <alternativeName>
        <fullName evidence="12">Multidrug-efflux transporter</fullName>
    </alternativeName>
</protein>
<keyword evidence="9 13" id="KW-1133">Transmembrane helix</keyword>
<sequence>MKNENRLDSRILSILIPAILENALLTLSDMILTGYIGRLTVTEISSFGIAERIYGIYFAIFKGFAIGTMVVFAKAYGECNKEKGKRLYLISLLVALPIAVLIAALIWLKPEFFLSSMTHQSKMLAMGSDFLKINALVYPLLAIIHLNSSAFQADGNTRTPLYIALIGNSVSIVFGYILILGIGPIQGLGITGAAITNSIRILVMMLVGIWLLFGRNGEFEGIELESIFPIEKKEVKEILRFGLPTAAGNSFWNFATLFLSGYILTYGQEYYAAYQLGLQGEGFCDMMSAGFLTAAMSLAGKAIGAGDDTLYRQSYQRLVHFCYIISGITMMFLALFSGAVLHLLTDKETLISIAYVYLLVMIFSQYPQHMSKIIYGFIRSSGHSSVPTIIDMVGLWGVRVFLCYLVSSVFHLDILWIWIIIDADQWIRYLLSFAFFRIKHVIDYVEIRHREECKSCHI</sequence>
<evidence type="ECO:0000256" key="13">
    <source>
        <dbReference type="SAM" id="Phobius"/>
    </source>
</evidence>
<comment type="caution">
    <text evidence="14">The sequence shown here is derived from an EMBL/GenBank/DDBJ whole genome shotgun (WGS) entry which is preliminary data.</text>
</comment>
<feature type="transmembrane region" description="Helical" evidence="13">
    <location>
        <begin position="388"/>
        <end position="410"/>
    </location>
</feature>
<comment type="function">
    <text evidence="1">Multidrug efflux pump.</text>
</comment>
<evidence type="ECO:0000256" key="1">
    <source>
        <dbReference type="ARBA" id="ARBA00003408"/>
    </source>
</evidence>
<feature type="transmembrane region" description="Helical" evidence="13">
    <location>
        <begin position="56"/>
        <end position="75"/>
    </location>
</feature>
<evidence type="ECO:0000256" key="5">
    <source>
        <dbReference type="ARBA" id="ARBA00022448"/>
    </source>
</evidence>
<evidence type="ECO:0000256" key="12">
    <source>
        <dbReference type="ARBA" id="ARBA00031636"/>
    </source>
</evidence>
<keyword evidence="10" id="KW-0406">Ion transport</keyword>
<keyword evidence="6" id="KW-0050">Antiport</keyword>
<evidence type="ECO:0000256" key="4">
    <source>
        <dbReference type="ARBA" id="ARBA00020268"/>
    </source>
</evidence>
<dbReference type="GO" id="GO:0006811">
    <property type="term" value="P:monoatomic ion transport"/>
    <property type="evidence" value="ECO:0007669"/>
    <property type="project" value="UniProtKB-KW"/>
</dbReference>
<dbReference type="GO" id="GO:0005886">
    <property type="term" value="C:plasma membrane"/>
    <property type="evidence" value="ECO:0007669"/>
    <property type="project" value="UniProtKB-SubCell"/>
</dbReference>
<gene>
    <name evidence="14" type="ORF">MOZ60_08495</name>
</gene>
<evidence type="ECO:0000256" key="9">
    <source>
        <dbReference type="ARBA" id="ARBA00022989"/>
    </source>
</evidence>
<dbReference type="InterPro" id="IPR002528">
    <property type="entry name" value="MATE_fam"/>
</dbReference>
<reference evidence="14 15" key="1">
    <citation type="submission" date="2022-03" db="EMBL/GenBank/DDBJ databases">
        <title>Novel taxa within the pig intestine.</title>
        <authorList>
            <person name="Wylensek D."/>
            <person name="Bishof K."/>
            <person name="Afrizal A."/>
            <person name="Clavel T."/>
        </authorList>
    </citation>
    <scope>NUCLEOTIDE SEQUENCE [LARGE SCALE GENOMIC DNA]</scope>
    <source>
        <strain evidence="14 15">CLA-KB-P133</strain>
    </source>
</reference>
<keyword evidence="5" id="KW-0813">Transport</keyword>
<evidence type="ECO:0000256" key="6">
    <source>
        <dbReference type="ARBA" id="ARBA00022449"/>
    </source>
</evidence>
<dbReference type="Proteomes" id="UP001286174">
    <property type="component" value="Unassembled WGS sequence"/>
</dbReference>
<dbReference type="Pfam" id="PF01554">
    <property type="entry name" value="MatE"/>
    <property type="match status" value="2"/>
</dbReference>
<comment type="similarity">
    <text evidence="3">Belongs to the multi antimicrobial extrusion (MATE) (TC 2.A.66.1) family.</text>
</comment>
<keyword evidence="11 13" id="KW-0472">Membrane</keyword>
<proteinExistence type="inferred from homology"/>
<evidence type="ECO:0000313" key="15">
    <source>
        <dbReference type="Proteomes" id="UP001286174"/>
    </source>
</evidence>
<dbReference type="RefSeq" id="WP_370596350.1">
    <property type="nucleotide sequence ID" value="NZ_JALBUR010000023.1"/>
</dbReference>
<accession>A0AB35U5D0</accession>
<dbReference type="PANTHER" id="PTHR43298:SF2">
    <property type="entry name" value="FMN_FAD EXPORTER YEEO-RELATED"/>
    <property type="match status" value="1"/>
</dbReference>
<evidence type="ECO:0000256" key="11">
    <source>
        <dbReference type="ARBA" id="ARBA00023136"/>
    </source>
</evidence>
<keyword evidence="15" id="KW-1185">Reference proteome</keyword>
<evidence type="ECO:0000256" key="7">
    <source>
        <dbReference type="ARBA" id="ARBA00022475"/>
    </source>
</evidence>
<evidence type="ECO:0000256" key="2">
    <source>
        <dbReference type="ARBA" id="ARBA00004651"/>
    </source>
</evidence>
<evidence type="ECO:0000256" key="8">
    <source>
        <dbReference type="ARBA" id="ARBA00022692"/>
    </source>
</evidence>
<evidence type="ECO:0000313" key="14">
    <source>
        <dbReference type="EMBL" id="MDX8420130.1"/>
    </source>
</evidence>
<dbReference type="PIRSF" id="PIRSF006603">
    <property type="entry name" value="DinF"/>
    <property type="match status" value="1"/>
</dbReference>
<dbReference type="AlphaFoldDB" id="A0AB35U5D0"/>
<dbReference type="PANTHER" id="PTHR43298">
    <property type="entry name" value="MULTIDRUG RESISTANCE PROTEIN NORM-RELATED"/>
    <property type="match status" value="1"/>
</dbReference>
<keyword evidence="7" id="KW-1003">Cell membrane</keyword>
<evidence type="ECO:0000256" key="10">
    <source>
        <dbReference type="ARBA" id="ARBA00023065"/>
    </source>
</evidence>
<comment type="subcellular location">
    <subcellularLocation>
        <location evidence="2">Cell membrane</location>
        <topology evidence="2">Multi-pass membrane protein</topology>
    </subcellularLocation>
</comment>
<feature type="transmembrane region" description="Helical" evidence="13">
    <location>
        <begin position="87"/>
        <end position="108"/>
    </location>
</feature>
<dbReference type="InterPro" id="IPR050222">
    <property type="entry name" value="MATE_MdtK"/>
</dbReference>
<organism evidence="14 15">
    <name type="scientific">Grylomicrobium aquisgranensis</name>
    <dbReference type="NCBI Taxonomy" id="2926318"/>
    <lineage>
        <taxon>Bacteria</taxon>
        <taxon>Bacillati</taxon>
        <taxon>Bacillota</taxon>
        <taxon>Erysipelotrichia</taxon>
        <taxon>Erysipelotrichales</taxon>
        <taxon>Erysipelotrichaceae</taxon>
        <taxon>Grylomicrobium</taxon>
    </lineage>
</organism>
<feature type="transmembrane region" description="Helical" evidence="13">
    <location>
        <begin position="160"/>
        <end position="182"/>
    </location>
</feature>
<keyword evidence="8 13" id="KW-0812">Transmembrane</keyword>